<proteinExistence type="predicted"/>
<gene>
    <name evidence="1" type="ORF">OJ1122_A12.21</name>
    <name evidence="2" type="ORF">OSJNBa0056D04.36</name>
</gene>
<organism evidence="2 3">
    <name type="scientific">Oryza sativa subsp. japonica</name>
    <name type="common">Rice</name>
    <dbReference type="NCBI Taxonomy" id="39947"/>
    <lineage>
        <taxon>Eukaryota</taxon>
        <taxon>Viridiplantae</taxon>
        <taxon>Streptophyta</taxon>
        <taxon>Embryophyta</taxon>
        <taxon>Tracheophyta</taxon>
        <taxon>Spermatophyta</taxon>
        <taxon>Magnoliopsida</taxon>
        <taxon>Liliopsida</taxon>
        <taxon>Poales</taxon>
        <taxon>Poaceae</taxon>
        <taxon>BOP clade</taxon>
        <taxon>Oryzoideae</taxon>
        <taxon>Oryzeae</taxon>
        <taxon>Oryzinae</taxon>
        <taxon>Oryza</taxon>
        <taxon>Oryza sativa</taxon>
    </lineage>
</organism>
<name>Q6Z1E3_ORYSJ</name>
<evidence type="ECO:0000313" key="2">
    <source>
        <dbReference type="EMBL" id="BAD16180.1"/>
    </source>
</evidence>
<reference evidence="1" key="1">
    <citation type="submission" date="2002-01" db="EMBL/GenBank/DDBJ databases">
        <title>Oryza sativa nipponbare(GA3) genomic DNA, chromosome 8, BAC clone:OJ1122_A12.</title>
        <authorList>
            <person name="Sasaki T."/>
            <person name="Matsumoto T."/>
            <person name="Yamamoto K."/>
        </authorList>
    </citation>
    <scope>NUCLEOTIDE SEQUENCE</scope>
</reference>
<reference evidence="2" key="2">
    <citation type="submission" date="2002-06" db="EMBL/GenBank/DDBJ databases">
        <title>Oryza sativa nipponbare(GA3) genomic DNA, chromosome 8, BAC clone:OSJNBa0056D04.</title>
        <authorList>
            <person name="Sasaki T."/>
            <person name="Matsumoto T."/>
            <person name="Katayose Y."/>
        </authorList>
    </citation>
    <scope>NUCLEOTIDE SEQUENCE</scope>
</reference>
<dbReference type="EMBL" id="AP004646">
    <property type="protein sequence ID" value="BAD15618.1"/>
    <property type="molecule type" value="Genomic_DNA"/>
</dbReference>
<evidence type="ECO:0000313" key="1">
    <source>
        <dbReference type="EMBL" id="BAD15618.1"/>
    </source>
</evidence>
<dbReference type="AlphaFoldDB" id="Q6Z1E3"/>
<reference evidence="3" key="3">
    <citation type="journal article" date="2005" name="Nature">
        <title>The map-based sequence of the rice genome.</title>
        <authorList>
            <consortium name="International rice genome sequencing project (IRGSP)"/>
            <person name="Matsumoto T."/>
            <person name="Wu J."/>
            <person name="Kanamori H."/>
            <person name="Katayose Y."/>
            <person name="Fujisawa M."/>
            <person name="Namiki N."/>
            <person name="Mizuno H."/>
            <person name="Yamamoto K."/>
            <person name="Antonio B.A."/>
            <person name="Baba T."/>
            <person name="Sakata K."/>
            <person name="Nagamura Y."/>
            <person name="Aoki H."/>
            <person name="Arikawa K."/>
            <person name="Arita K."/>
            <person name="Bito T."/>
            <person name="Chiden Y."/>
            <person name="Fujitsuka N."/>
            <person name="Fukunaka R."/>
            <person name="Hamada M."/>
            <person name="Harada C."/>
            <person name="Hayashi A."/>
            <person name="Hijishita S."/>
            <person name="Honda M."/>
            <person name="Hosokawa S."/>
            <person name="Ichikawa Y."/>
            <person name="Idonuma A."/>
            <person name="Iijima M."/>
            <person name="Ikeda M."/>
            <person name="Ikeno M."/>
            <person name="Ito K."/>
            <person name="Ito S."/>
            <person name="Ito T."/>
            <person name="Ito Y."/>
            <person name="Ito Y."/>
            <person name="Iwabuchi A."/>
            <person name="Kamiya K."/>
            <person name="Karasawa W."/>
            <person name="Kurita K."/>
            <person name="Katagiri S."/>
            <person name="Kikuta A."/>
            <person name="Kobayashi H."/>
            <person name="Kobayashi N."/>
            <person name="Machita K."/>
            <person name="Maehara T."/>
            <person name="Masukawa M."/>
            <person name="Mizubayashi T."/>
            <person name="Mukai Y."/>
            <person name="Nagasaki H."/>
            <person name="Nagata Y."/>
            <person name="Naito S."/>
            <person name="Nakashima M."/>
            <person name="Nakama Y."/>
            <person name="Nakamichi Y."/>
            <person name="Nakamura M."/>
            <person name="Meguro A."/>
            <person name="Negishi M."/>
            <person name="Ohta I."/>
            <person name="Ohta T."/>
            <person name="Okamoto M."/>
            <person name="Ono N."/>
            <person name="Saji S."/>
            <person name="Sakaguchi M."/>
            <person name="Sakai K."/>
            <person name="Shibata M."/>
            <person name="Shimokawa T."/>
            <person name="Song J."/>
            <person name="Takazaki Y."/>
            <person name="Terasawa K."/>
            <person name="Tsugane M."/>
            <person name="Tsuji K."/>
            <person name="Ueda S."/>
            <person name="Waki K."/>
            <person name="Yamagata H."/>
            <person name="Yamamoto M."/>
            <person name="Yamamoto S."/>
            <person name="Yamane H."/>
            <person name="Yoshiki S."/>
            <person name="Yoshihara R."/>
            <person name="Yukawa K."/>
            <person name="Zhong H."/>
            <person name="Yano M."/>
            <person name="Yuan Q."/>
            <person name="Ouyang S."/>
            <person name="Liu J."/>
            <person name="Jones K.M."/>
            <person name="Gansberger K."/>
            <person name="Moffat K."/>
            <person name="Hill J."/>
            <person name="Bera J."/>
            <person name="Fadrosh D."/>
            <person name="Jin S."/>
            <person name="Johri S."/>
            <person name="Kim M."/>
            <person name="Overton L."/>
            <person name="Reardon M."/>
            <person name="Tsitrin T."/>
            <person name="Vuong H."/>
            <person name="Weaver B."/>
            <person name="Ciecko A."/>
            <person name="Tallon L."/>
            <person name="Jackson J."/>
            <person name="Pai G."/>
            <person name="Aken S.V."/>
            <person name="Utterback T."/>
            <person name="Reidmuller S."/>
            <person name="Feldblyum T."/>
            <person name="Hsiao J."/>
            <person name="Zismann V."/>
            <person name="Iobst S."/>
            <person name="de Vazeille A.R."/>
            <person name="Buell C.R."/>
            <person name="Ying K."/>
            <person name="Li Y."/>
            <person name="Lu T."/>
            <person name="Huang Y."/>
            <person name="Zhao Q."/>
            <person name="Feng Q."/>
            <person name="Zhang L."/>
            <person name="Zhu J."/>
            <person name="Weng Q."/>
            <person name="Mu J."/>
            <person name="Lu Y."/>
            <person name="Fan D."/>
            <person name="Liu Y."/>
            <person name="Guan J."/>
            <person name="Zhang Y."/>
            <person name="Yu S."/>
            <person name="Liu X."/>
            <person name="Zhang Y."/>
            <person name="Hong G."/>
            <person name="Han B."/>
            <person name="Choisne N."/>
            <person name="Demange N."/>
            <person name="Orjeda G."/>
            <person name="Samain S."/>
            <person name="Cattolico L."/>
            <person name="Pelletier E."/>
            <person name="Couloux A."/>
            <person name="Segurens B."/>
            <person name="Wincker P."/>
            <person name="D'Hont A."/>
            <person name="Scarpelli C."/>
            <person name="Weissenbach J."/>
            <person name="Salanoubat M."/>
            <person name="Quetier F."/>
            <person name="Yu Y."/>
            <person name="Kim H.R."/>
            <person name="Rambo T."/>
            <person name="Currie J."/>
            <person name="Collura K."/>
            <person name="Luo M."/>
            <person name="Yang T."/>
            <person name="Ammiraju J.S.S."/>
            <person name="Engler F."/>
            <person name="Soderlund C."/>
            <person name="Wing R.A."/>
            <person name="Palmer L.E."/>
            <person name="de la Bastide M."/>
            <person name="Spiegel L."/>
            <person name="Nascimento L."/>
            <person name="Zutavern T."/>
            <person name="O'Shaughnessy A."/>
            <person name="Dike S."/>
            <person name="Dedhia N."/>
            <person name="Preston R."/>
            <person name="Balija V."/>
            <person name="McCombie W.R."/>
            <person name="Chow T."/>
            <person name="Chen H."/>
            <person name="Chung M."/>
            <person name="Chen C."/>
            <person name="Shaw J."/>
            <person name="Wu H."/>
            <person name="Hsiao K."/>
            <person name="Chao Y."/>
            <person name="Chu M."/>
            <person name="Cheng C."/>
            <person name="Hour A."/>
            <person name="Lee P."/>
            <person name="Lin S."/>
            <person name="Lin Y."/>
            <person name="Liou J."/>
            <person name="Liu S."/>
            <person name="Hsing Y."/>
            <person name="Raghuvanshi S."/>
            <person name="Mohanty A."/>
            <person name="Bharti A.K."/>
            <person name="Gaur A."/>
            <person name="Gupta V."/>
            <person name="Kumar D."/>
            <person name="Ravi V."/>
            <person name="Vij S."/>
            <person name="Kapur A."/>
            <person name="Khurana P."/>
            <person name="Khurana P."/>
            <person name="Khurana J.P."/>
            <person name="Tyagi A.K."/>
            <person name="Gaikwad K."/>
            <person name="Singh A."/>
            <person name="Dalal V."/>
            <person name="Srivastava S."/>
            <person name="Dixit A."/>
            <person name="Pal A.K."/>
            <person name="Ghazi I.A."/>
            <person name="Yadav M."/>
            <person name="Pandit A."/>
            <person name="Bhargava A."/>
            <person name="Sureshbabu K."/>
            <person name="Batra K."/>
            <person name="Sharma T.R."/>
            <person name="Mohapatra T."/>
            <person name="Singh N.K."/>
            <person name="Messing J."/>
            <person name="Nelson A.B."/>
            <person name="Fuks G."/>
            <person name="Kavchok S."/>
            <person name="Keizer G."/>
            <person name="Linton E."/>
            <person name="Llaca V."/>
            <person name="Song R."/>
            <person name="Tanyolac B."/>
            <person name="Young S."/>
            <person name="Ho-Il K."/>
            <person name="Hahn J.H."/>
            <person name="Sangsakoo G."/>
            <person name="Vanavichit A."/>
            <person name="de Mattos Luiz.A.T."/>
            <person name="Zimmer P.D."/>
            <person name="Malone G."/>
            <person name="Dellagostin O."/>
            <person name="de Oliveira A.C."/>
            <person name="Bevan M."/>
            <person name="Bancroft I."/>
            <person name="Minx P."/>
            <person name="Cordum H."/>
            <person name="Wilson R."/>
            <person name="Cheng Z."/>
            <person name="Jin W."/>
            <person name="Jiang J."/>
            <person name="Leong S.A."/>
            <person name="Iwama H."/>
            <person name="Gojobori T."/>
            <person name="Itoh T."/>
            <person name="Niimura Y."/>
            <person name="Fujii Y."/>
            <person name="Habara T."/>
            <person name="Sakai H."/>
            <person name="Sato Y."/>
            <person name="Wilson G."/>
            <person name="Kumar K."/>
            <person name="McCouch S."/>
            <person name="Juretic N."/>
            <person name="Hoen D."/>
            <person name="Wright S."/>
            <person name="Bruskiewich R."/>
            <person name="Bureau T."/>
            <person name="Miyao A."/>
            <person name="Hirochika H."/>
            <person name="Nishikawa T."/>
            <person name="Kadowaki K."/>
            <person name="Sugiura M."/>
            <person name="Burr B."/>
            <person name="Sasaki T."/>
        </authorList>
    </citation>
    <scope>NUCLEOTIDE SEQUENCE [LARGE SCALE GENOMIC DNA]</scope>
    <source>
        <strain evidence="3">cv. Nipponbare</strain>
    </source>
</reference>
<reference evidence="3" key="4">
    <citation type="journal article" date="2008" name="Nucleic Acids Res.">
        <title>The rice annotation project database (RAP-DB): 2008 update.</title>
        <authorList>
            <consortium name="The rice annotation project (RAP)"/>
        </authorList>
    </citation>
    <scope>GENOME REANNOTATION</scope>
    <source>
        <strain evidence="3">cv. Nipponbare</strain>
    </source>
</reference>
<protein>
    <submittedName>
        <fullName evidence="2">Uncharacterized protein</fullName>
    </submittedName>
</protein>
<sequence length="57" mass="6231">MDEVGRRWTFSRANEGYTSCGPVSEEEDIVSCLPKLQKTAGSASEVEEAVKPAVKQE</sequence>
<evidence type="ECO:0000313" key="3">
    <source>
        <dbReference type="Proteomes" id="UP000000763"/>
    </source>
</evidence>
<accession>Q6Z1E3</accession>
<dbReference type="Proteomes" id="UP000000763">
    <property type="component" value="Chromosome 8"/>
</dbReference>
<dbReference type="EMBL" id="AP005440">
    <property type="protein sequence ID" value="BAD16180.1"/>
    <property type="molecule type" value="Genomic_DNA"/>
</dbReference>